<dbReference type="InterPro" id="IPR001466">
    <property type="entry name" value="Beta-lactam-related"/>
</dbReference>
<evidence type="ECO:0000313" key="4">
    <source>
        <dbReference type="Proteomes" id="UP001500459"/>
    </source>
</evidence>
<organism evidence="3 4">
    <name type="scientific">Aquimarina addita</name>
    <dbReference type="NCBI Taxonomy" id="870485"/>
    <lineage>
        <taxon>Bacteria</taxon>
        <taxon>Pseudomonadati</taxon>
        <taxon>Bacteroidota</taxon>
        <taxon>Flavobacteriia</taxon>
        <taxon>Flavobacteriales</taxon>
        <taxon>Flavobacteriaceae</taxon>
        <taxon>Aquimarina</taxon>
    </lineage>
</organism>
<dbReference type="SUPFAM" id="SSF56601">
    <property type="entry name" value="beta-lactamase/transpeptidase-like"/>
    <property type="match status" value="1"/>
</dbReference>
<keyword evidence="3" id="KW-0378">Hydrolase</keyword>
<dbReference type="InterPro" id="IPR012338">
    <property type="entry name" value="Beta-lactam/transpept-like"/>
</dbReference>
<reference evidence="4" key="1">
    <citation type="journal article" date="2019" name="Int. J. Syst. Evol. Microbiol.">
        <title>The Global Catalogue of Microorganisms (GCM) 10K type strain sequencing project: providing services to taxonomists for standard genome sequencing and annotation.</title>
        <authorList>
            <consortium name="The Broad Institute Genomics Platform"/>
            <consortium name="The Broad Institute Genome Sequencing Center for Infectious Disease"/>
            <person name="Wu L."/>
            <person name="Ma J."/>
        </authorList>
    </citation>
    <scope>NUCLEOTIDE SEQUENCE [LARGE SCALE GENOMIC DNA]</scope>
    <source>
        <strain evidence="4">JCM 17106</strain>
    </source>
</reference>
<dbReference type="EMBL" id="BAABCW010000007">
    <property type="protein sequence ID" value="GAA3509101.1"/>
    <property type="molecule type" value="Genomic_DNA"/>
</dbReference>
<feature type="domain" description="Beta-lactamase-related" evidence="2">
    <location>
        <begin position="54"/>
        <end position="387"/>
    </location>
</feature>
<dbReference type="GO" id="GO:0016787">
    <property type="term" value="F:hydrolase activity"/>
    <property type="evidence" value="ECO:0007669"/>
    <property type="project" value="UniProtKB-KW"/>
</dbReference>
<evidence type="ECO:0000256" key="1">
    <source>
        <dbReference type="ARBA" id="ARBA00038473"/>
    </source>
</evidence>
<gene>
    <name evidence="3" type="ORF">GCM10022393_21590</name>
</gene>
<dbReference type="Pfam" id="PF00144">
    <property type="entry name" value="Beta-lactamase"/>
    <property type="match status" value="1"/>
</dbReference>
<dbReference type="PANTHER" id="PTHR22935">
    <property type="entry name" value="PENICILLIN-BINDING PROTEIN"/>
    <property type="match status" value="1"/>
</dbReference>
<keyword evidence="4" id="KW-1185">Reference proteome</keyword>
<dbReference type="Proteomes" id="UP001500459">
    <property type="component" value="Unassembled WGS sequence"/>
</dbReference>
<sequence length="417" mass="46312">MFLIILLFPLLSANRLESSPKVQPIATASIEVVSNQEELLIAEIYKSRLAKAIENYFNKAIAKKKIIGASVGIVKCESTIYLGGFGNRNAAKKDTIDEETIFRIGSLSKGFAGILTGIHVQDGLINWDDKIVDHIPSFRMRSKKGTATVSLANILSQSSGLPRHSFTNLVEDGQSLGTIASKFNEIRTIGKPGTIYSYQNAAFALSGEIIERVTGQSLGEVMQDRIFDPLDMTTASTNYEALASAKNVAQPHRKRYGRWRSIPLNKKYYNAIAAGGVNASAKDMSKWMRFLLGHNQDVLESATLTDVFSPKINIGGRCYYKKWKGHKKSSYAMGWRIHEFTNPVTKESNTIIHHGGTVNNYRSEIAIYPKDDLGITVLFNSPTKVARNVIPDLRKIVDKIMNMPLEELEEEQPALIL</sequence>
<evidence type="ECO:0000313" key="3">
    <source>
        <dbReference type="EMBL" id="GAA3509101.1"/>
    </source>
</evidence>
<comment type="caution">
    <text evidence="3">The sequence shown here is derived from an EMBL/GenBank/DDBJ whole genome shotgun (WGS) entry which is preliminary data.</text>
</comment>
<dbReference type="Gene3D" id="3.40.710.10">
    <property type="entry name" value="DD-peptidase/beta-lactamase superfamily"/>
    <property type="match status" value="1"/>
</dbReference>
<dbReference type="InterPro" id="IPR051478">
    <property type="entry name" value="Beta-lactamase-like_AB/R"/>
</dbReference>
<dbReference type="PANTHER" id="PTHR22935:SF95">
    <property type="entry name" value="BETA-LACTAMASE-LIKE 1-RELATED"/>
    <property type="match status" value="1"/>
</dbReference>
<comment type="similarity">
    <text evidence="1">Belongs to the beta-lactamase family.</text>
</comment>
<accession>A0ABP6UIL3</accession>
<evidence type="ECO:0000259" key="2">
    <source>
        <dbReference type="Pfam" id="PF00144"/>
    </source>
</evidence>
<proteinExistence type="inferred from homology"/>
<protein>
    <submittedName>
        <fullName evidence="3">Serine hydrolase domain-containing protein</fullName>
    </submittedName>
</protein>
<name>A0ABP6UIL3_9FLAO</name>